<organism evidence="4 5">
    <name type="scientific">Pendulispora albinea</name>
    <dbReference type="NCBI Taxonomy" id="2741071"/>
    <lineage>
        <taxon>Bacteria</taxon>
        <taxon>Pseudomonadati</taxon>
        <taxon>Myxococcota</taxon>
        <taxon>Myxococcia</taxon>
        <taxon>Myxococcales</taxon>
        <taxon>Sorangiineae</taxon>
        <taxon>Pendulisporaceae</taxon>
        <taxon>Pendulispora</taxon>
    </lineage>
</organism>
<sequence>MGKYFESSAQVLHIGRLEHHNDFVLDDSCVSHQHARIVRDGDRYIVYDHGSTSGTSIVRKKERIRLDSSNEHRVVLVSGDTIEFGTVAVRITLSGDPKGRTAGSLAMRRAPLDIKDMLAEWRARAEVYSREHQRVAVRLERRHYWLGIPSTMMGAIVGTAIFGSIEKAASSFWLKAVLAAASMGAACLVALQTFLRYLERAGQHNLAHAEYEDIARSLELLSMTEKSREDWVKCLEGFSQRLEAIKGRAPLPFNVDMLEREVEELSNKLRSKVRASVKKKLVQREDDSLSDILEGFDRGRESEPPRMRGSPALPSKPSTNGAPPPPESGASFVRQLRDFEAAPPSEDG</sequence>
<feature type="transmembrane region" description="Helical" evidence="2">
    <location>
        <begin position="144"/>
        <end position="165"/>
    </location>
</feature>
<keyword evidence="5" id="KW-1185">Reference proteome</keyword>
<gene>
    <name evidence="4" type="ORF">LZC94_09395</name>
</gene>
<dbReference type="NCBIfam" id="NF033632">
    <property type="entry name" value="SLATT_4"/>
    <property type="match status" value="1"/>
</dbReference>
<keyword evidence="2" id="KW-0812">Transmembrane</keyword>
<dbReference type="SUPFAM" id="SSF49879">
    <property type="entry name" value="SMAD/FHA domain"/>
    <property type="match status" value="1"/>
</dbReference>
<dbReference type="PANTHER" id="PTHR23308">
    <property type="entry name" value="NUCLEAR INHIBITOR OF PROTEIN PHOSPHATASE-1"/>
    <property type="match status" value="1"/>
</dbReference>
<feature type="compositionally biased region" description="Basic and acidic residues" evidence="1">
    <location>
        <begin position="295"/>
        <end position="306"/>
    </location>
</feature>
<evidence type="ECO:0000256" key="2">
    <source>
        <dbReference type="SAM" id="Phobius"/>
    </source>
</evidence>
<dbReference type="CDD" id="cd00060">
    <property type="entry name" value="FHA"/>
    <property type="match status" value="1"/>
</dbReference>
<dbReference type="EMBL" id="CP089984">
    <property type="protein sequence ID" value="WXB17479.1"/>
    <property type="molecule type" value="Genomic_DNA"/>
</dbReference>
<name>A0ABZ2M2M7_9BACT</name>
<keyword evidence="2" id="KW-1133">Transmembrane helix</keyword>
<evidence type="ECO:0000259" key="3">
    <source>
        <dbReference type="PROSITE" id="PS50006"/>
    </source>
</evidence>
<dbReference type="InterPro" id="IPR050923">
    <property type="entry name" value="Cell_Proc_Reg/RNA_Proc"/>
</dbReference>
<dbReference type="PROSITE" id="PS50006">
    <property type="entry name" value="FHA_DOMAIN"/>
    <property type="match status" value="1"/>
</dbReference>
<feature type="region of interest" description="Disordered" evidence="1">
    <location>
        <begin position="292"/>
        <end position="332"/>
    </location>
</feature>
<reference evidence="4 5" key="1">
    <citation type="submission" date="2021-12" db="EMBL/GenBank/DDBJ databases">
        <title>Discovery of the Pendulisporaceae a myxobacterial family with distinct sporulation behavior and unique specialized metabolism.</title>
        <authorList>
            <person name="Garcia R."/>
            <person name="Popoff A."/>
            <person name="Bader C.D."/>
            <person name="Loehr J."/>
            <person name="Walesch S."/>
            <person name="Walt C."/>
            <person name="Boldt J."/>
            <person name="Bunk B."/>
            <person name="Haeckl F.J.F.P.J."/>
            <person name="Gunesch A.P."/>
            <person name="Birkelbach J."/>
            <person name="Nuebel U."/>
            <person name="Pietschmann T."/>
            <person name="Bach T."/>
            <person name="Mueller R."/>
        </authorList>
    </citation>
    <scope>NUCLEOTIDE SEQUENCE [LARGE SCALE GENOMIC DNA]</scope>
    <source>
        <strain evidence="4 5">MSr11954</strain>
    </source>
</reference>
<dbReference type="InterPro" id="IPR008984">
    <property type="entry name" value="SMAD_FHA_dom_sf"/>
</dbReference>
<keyword evidence="2" id="KW-0472">Membrane</keyword>
<feature type="transmembrane region" description="Helical" evidence="2">
    <location>
        <begin position="171"/>
        <end position="191"/>
    </location>
</feature>
<dbReference type="Proteomes" id="UP001370348">
    <property type="component" value="Chromosome"/>
</dbReference>
<accession>A0ABZ2M2M7</accession>
<evidence type="ECO:0000256" key="1">
    <source>
        <dbReference type="SAM" id="MobiDB-lite"/>
    </source>
</evidence>
<evidence type="ECO:0000313" key="4">
    <source>
        <dbReference type="EMBL" id="WXB17479.1"/>
    </source>
</evidence>
<evidence type="ECO:0000313" key="5">
    <source>
        <dbReference type="Proteomes" id="UP001370348"/>
    </source>
</evidence>
<protein>
    <submittedName>
        <fullName evidence="4">SLATT domain-containing protein</fullName>
    </submittedName>
</protein>
<dbReference type="InterPro" id="IPR000253">
    <property type="entry name" value="FHA_dom"/>
</dbReference>
<proteinExistence type="predicted"/>
<dbReference type="Pfam" id="PF00498">
    <property type="entry name" value="FHA"/>
    <property type="match status" value="1"/>
</dbReference>
<feature type="domain" description="FHA" evidence="3">
    <location>
        <begin position="12"/>
        <end position="62"/>
    </location>
</feature>
<dbReference type="Gene3D" id="2.60.200.20">
    <property type="match status" value="1"/>
</dbReference>
<dbReference type="SMART" id="SM00240">
    <property type="entry name" value="FHA"/>
    <property type="match status" value="1"/>
</dbReference>